<dbReference type="InterPro" id="IPR016162">
    <property type="entry name" value="Ald_DH_N"/>
</dbReference>
<proteinExistence type="predicted"/>
<dbReference type="AlphaFoldDB" id="A0A382QEJ1"/>
<sequence>LNFINGELVAPNSGDYFDNTTPVTGQVYSIIPDGDSSDIDLAVSSAKKAFISWS</sequence>
<feature type="non-terminal residue" evidence="1">
    <location>
        <position position="54"/>
    </location>
</feature>
<dbReference type="GO" id="GO:0016491">
    <property type="term" value="F:oxidoreductase activity"/>
    <property type="evidence" value="ECO:0007669"/>
    <property type="project" value="InterPro"/>
</dbReference>
<reference evidence="1" key="1">
    <citation type="submission" date="2018-05" db="EMBL/GenBank/DDBJ databases">
        <authorList>
            <person name="Lanie J.A."/>
            <person name="Ng W.-L."/>
            <person name="Kazmierczak K.M."/>
            <person name="Andrzejewski T.M."/>
            <person name="Davidsen T.M."/>
            <person name="Wayne K.J."/>
            <person name="Tettelin H."/>
            <person name="Glass J.I."/>
            <person name="Rusch D."/>
            <person name="Podicherti R."/>
            <person name="Tsui H.-C.T."/>
            <person name="Winkler M.E."/>
        </authorList>
    </citation>
    <scope>NUCLEOTIDE SEQUENCE</scope>
</reference>
<evidence type="ECO:0008006" key="2">
    <source>
        <dbReference type="Google" id="ProtNLM"/>
    </source>
</evidence>
<name>A0A382QEJ1_9ZZZZ</name>
<dbReference type="Gene3D" id="3.40.605.10">
    <property type="entry name" value="Aldehyde Dehydrogenase, Chain A, domain 1"/>
    <property type="match status" value="1"/>
</dbReference>
<dbReference type="EMBL" id="UINC01113679">
    <property type="protein sequence ID" value="SVC83447.1"/>
    <property type="molecule type" value="Genomic_DNA"/>
</dbReference>
<dbReference type="InterPro" id="IPR016161">
    <property type="entry name" value="Ald_DH/histidinol_DH"/>
</dbReference>
<feature type="non-terminal residue" evidence="1">
    <location>
        <position position="1"/>
    </location>
</feature>
<accession>A0A382QEJ1</accession>
<gene>
    <name evidence="1" type="ORF">METZ01_LOCUS336301</name>
</gene>
<organism evidence="1">
    <name type="scientific">marine metagenome</name>
    <dbReference type="NCBI Taxonomy" id="408172"/>
    <lineage>
        <taxon>unclassified sequences</taxon>
        <taxon>metagenomes</taxon>
        <taxon>ecological metagenomes</taxon>
    </lineage>
</organism>
<protein>
    <recommendedName>
        <fullName evidence="2">Aldehyde dehydrogenase domain-containing protein</fullName>
    </recommendedName>
</protein>
<dbReference type="SUPFAM" id="SSF53720">
    <property type="entry name" value="ALDH-like"/>
    <property type="match status" value="1"/>
</dbReference>
<evidence type="ECO:0000313" key="1">
    <source>
        <dbReference type="EMBL" id="SVC83447.1"/>
    </source>
</evidence>